<keyword evidence="3" id="KW-1133">Transmembrane helix</keyword>
<dbReference type="SUPFAM" id="SSF53300">
    <property type="entry name" value="vWA-like"/>
    <property type="match status" value="1"/>
</dbReference>
<keyword evidence="3" id="KW-0812">Transmembrane</keyword>
<dbReference type="SMART" id="SM00028">
    <property type="entry name" value="TPR"/>
    <property type="match status" value="2"/>
</dbReference>
<dbReference type="PROSITE" id="PS50234">
    <property type="entry name" value="VWFA"/>
    <property type="match status" value="1"/>
</dbReference>
<keyword evidence="3" id="KW-0472">Membrane</keyword>
<feature type="repeat" description="TPR" evidence="1">
    <location>
        <begin position="437"/>
        <end position="470"/>
    </location>
</feature>
<feature type="compositionally biased region" description="Polar residues" evidence="2">
    <location>
        <begin position="515"/>
        <end position="524"/>
    </location>
</feature>
<dbReference type="SUPFAM" id="SSF48452">
    <property type="entry name" value="TPR-like"/>
    <property type="match status" value="1"/>
</dbReference>
<dbReference type="Proteomes" id="UP000294914">
    <property type="component" value="Unassembled WGS sequence"/>
</dbReference>
<dbReference type="PROSITE" id="PS50005">
    <property type="entry name" value="TPR"/>
    <property type="match status" value="1"/>
</dbReference>
<dbReference type="InterPro" id="IPR011990">
    <property type="entry name" value="TPR-like_helical_dom_sf"/>
</dbReference>
<dbReference type="InterPro" id="IPR036465">
    <property type="entry name" value="vWFA_dom_sf"/>
</dbReference>
<proteinExistence type="predicted"/>
<dbReference type="PANTHER" id="PTHR22550">
    <property type="entry name" value="SPORE GERMINATION PROTEIN"/>
    <property type="match status" value="1"/>
</dbReference>
<dbReference type="InterPro" id="IPR050768">
    <property type="entry name" value="UPF0353/GerABKA_families"/>
</dbReference>
<comment type="caution">
    <text evidence="5">The sequence shown here is derived from an EMBL/GenBank/DDBJ whole genome shotgun (WGS) entry which is preliminary data.</text>
</comment>
<dbReference type="InterPro" id="IPR019734">
    <property type="entry name" value="TPR_rpt"/>
</dbReference>
<gene>
    <name evidence="5" type="ORF">EDC23_1201</name>
</gene>
<feature type="compositionally biased region" description="Basic and acidic residues" evidence="2">
    <location>
        <begin position="535"/>
        <end position="545"/>
    </location>
</feature>
<evidence type="ECO:0000256" key="2">
    <source>
        <dbReference type="SAM" id="MobiDB-lite"/>
    </source>
</evidence>
<organism evidence="5 6">
    <name type="scientific">Thiohalophilus thiocyanatoxydans</name>
    <dbReference type="NCBI Taxonomy" id="381308"/>
    <lineage>
        <taxon>Bacteria</taxon>
        <taxon>Pseudomonadati</taxon>
        <taxon>Pseudomonadota</taxon>
        <taxon>Gammaproteobacteria</taxon>
        <taxon>Thiohalomonadales</taxon>
        <taxon>Thiohalophilaceae</taxon>
        <taxon>Thiohalophilus</taxon>
    </lineage>
</organism>
<name>A0A4R8IY19_9GAMM</name>
<dbReference type="Pfam" id="PF13519">
    <property type="entry name" value="VWA_2"/>
    <property type="match status" value="1"/>
</dbReference>
<evidence type="ECO:0000313" key="5">
    <source>
        <dbReference type="EMBL" id="TDY02817.1"/>
    </source>
</evidence>
<evidence type="ECO:0000256" key="1">
    <source>
        <dbReference type="PROSITE-ProRule" id="PRU00339"/>
    </source>
</evidence>
<evidence type="ECO:0000259" key="4">
    <source>
        <dbReference type="PROSITE" id="PS50234"/>
    </source>
</evidence>
<dbReference type="Gene3D" id="1.25.40.10">
    <property type="entry name" value="Tetratricopeptide repeat domain"/>
    <property type="match status" value="1"/>
</dbReference>
<keyword evidence="1" id="KW-0802">TPR repeat</keyword>
<dbReference type="InterPro" id="IPR002035">
    <property type="entry name" value="VWF_A"/>
</dbReference>
<dbReference type="SMART" id="SM00327">
    <property type="entry name" value="VWA"/>
    <property type="match status" value="1"/>
</dbReference>
<dbReference type="AlphaFoldDB" id="A0A4R8IY19"/>
<protein>
    <submittedName>
        <fullName evidence="5">Ca-activated chloride channel family protein</fullName>
    </submittedName>
</protein>
<dbReference type="EMBL" id="SOQX01000002">
    <property type="protein sequence ID" value="TDY02817.1"/>
    <property type="molecule type" value="Genomic_DNA"/>
</dbReference>
<reference evidence="5 6" key="1">
    <citation type="submission" date="2019-03" db="EMBL/GenBank/DDBJ databases">
        <title>Genomic Encyclopedia of Type Strains, Phase IV (KMG-IV): sequencing the most valuable type-strain genomes for metagenomic binning, comparative biology and taxonomic classification.</title>
        <authorList>
            <person name="Goeker M."/>
        </authorList>
    </citation>
    <scope>NUCLEOTIDE SEQUENCE [LARGE SCALE GENOMIC DNA]</scope>
    <source>
        <strain evidence="5 6">DSM 16326</strain>
    </source>
</reference>
<dbReference type="PANTHER" id="PTHR22550:SF14">
    <property type="entry name" value="VWFA DOMAIN-CONTAINING PROTEIN"/>
    <property type="match status" value="1"/>
</dbReference>
<accession>A0A4R8IY19</accession>
<sequence>MMGGLADLVWREPAWFAVALVPWLWLLGRYLWSATDSRAYADPALLPWARVEQHRLQRWRRHWRELLSVLAWLLLAAALAGPRLPHSLHSEETDRLPELMVVLDVSHSMSADDIYPTRLERARLELQDLLERLEGWRIGMVVYAAQPHLLVPPTHDKALLRHYLPIPRTGLLPVEGSDPASALQFAAGTGVTNDVPRHLLLISDGAMVRPDSESEQALQETVTALQQNGHRLYILGVGSESGTNLTDPDGGWLEQDGQSVLSRLQRARLEALAERGGGRYATARDDDRDWQQLYDNGLAGTLSDSLSEQSDGLVIWRELFAWCLLPGLALLLLAHLRLPRQRPTAGSLSLLLGFVLVANLFGVPNNSYAAQSDALQQAWQAFEQEDYAKAQKAYRRVAGYRGRMGEGSSAYLREEFRTALQQFTRAVAMAQNATQRADALFNLGNSYARLERYTQAATIYADVLRYQTSHTRAEQNRTLAEKLAREQVARERRDERGRQGRGTRTRELEEDEQLTRGNLTLSDQSESEGIALGDAHSDEAARRESGGATLSDETIMERTDPQWDYAVNAMSQLASRASGMDSEPARFWQRLFESEAGYPAPLEQPENKAGVRPW</sequence>
<feature type="compositionally biased region" description="Basic and acidic residues" evidence="2">
    <location>
        <begin position="486"/>
        <end position="498"/>
    </location>
</feature>
<dbReference type="RefSeq" id="WP_166668782.1">
    <property type="nucleotide sequence ID" value="NZ_SOQX01000002.1"/>
</dbReference>
<evidence type="ECO:0000313" key="6">
    <source>
        <dbReference type="Proteomes" id="UP000294914"/>
    </source>
</evidence>
<feature type="region of interest" description="Disordered" evidence="2">
    <location>
        <begin position="486"/>
        <end position="557"/>
    </location>
</feature>
<feature type="domain" description="VWFA" evidence="4">
    <location>
        <begin position="98"/>
        <end position="306"/>
    </location>
</feature>
<evidence type="ECO:0000256" key="3">
    <source>
        <dbReference type="SAM" id="Phobius"/>
    </source>
</evidence>
<feature type="transmembrane region" description="Helical" evidence="3">
    <location>
        <begin position="14"/>
        <end position="32"/>
    </location>
</feature>
<feature type="transmembrane region" description="Helical" evidence="3">
    <location>
        <begin position="63"/>
        <end position="81"/>
    </location>
</feature>
<dbReference type="Gene3D" id="3.40.50.410">
    <property type="entry name" value="von Willebrand factor, type A domain"/>
    <property type="match status" value="1"/>
</dbReference>
<keyword evidence="6" id="KW-1185">Reference proteome</keyword>